<keyword evidence="10" id="KW-1133">Transmembrane helix</keyword>
<dbReference type="EMBL" id="OU963871">
    <property type="protein sequence ID" value="CAH0383268.1"/>
    <property type="molecule type" value="Genomic_DNA"/>
</dbReference>
<dbReference type="FunFam" id="3.20.20.80:FF:000063">
    <property type="entry name" value="Beta-hexosaminidase"/>
    <property type="match status" value="1"/>
</dbReference>
<evidence type="ECO:0000256" key="5">
    <source>
        <dbReference type="ARBA" id="ARBA00023180"/>
    </source>
</evidence>
<organism evidence="13 14">
    <name type="scientific">Bemisia tabaci</name>
    <name type="common">Sweetpotato whitefly</name>
    <name type="synonym">Aleurodes tabaci</name>
    <dbReference type="NCBI Taxonomy" id="7038"/>
    <lineage>
        <taxon>Eukaryota</taxon>
        <taxon>Metazoa</taxon>
        <taxon>Ecdysozoa</taxon>
        <taxon>Arthropoda</taxon>
        <taxon>Hexapoda</taxon>
        <taxon>Insecta</taxon>
        <taxon>Pterygota</taxon>
        <taxon>Neoptera</taxon>
        <taxon>Paraneoptera</taxon>
        <taxon>Hemiptera</taxon>
        <taxon>Sternorrhyncha</taxon>
        <taxon>Aleyrodoidea</taxon>
        <taxon>Aleyrodidae</taxon>
        <taxon>Aleyrodinae</taxon>
        <taxon>Bemisia</taxon>
    </lineage>
</organism>
<evidence type="ECO:0000259" key="12">
    <source>
        <dbReference type="Pfam" id="PF14845"/>
    </source>
</evidence>
<comment type="similarity">
    <text evidence="2 7">Belongs to the glycosyl hydrolase 20 family.</text>
</comment>
<dbReference type="GO" id="GO:0030203">
    <property type="term" value="P:glycosaminoglycan metabolic process"/>
    <property type="evidence" value="ECO:0007669"/>
    <property type="project" value="TreeGrafter"/>
</dbReference>
<evidence type="ECO:0000256" key="2">
    <source>
        <dbReference type="ARBA" id="ARBA00006285"/>
    </source>
</evidence>
<evidence type="ECO:0000256" key="6">
    <source>
        <dbReference type="ARBA" id="ARBA00023295"/>
    </source>
</evidence>
<dbReference type="Pfam" id="PF00728">
    <property type="entry name" value="Glyco_hydro_20"/>
    <property type="match status" value="1"/>
</dbReference>
<dbReference type="InterPro" id="IPR029018">
    <property type="entry name" value="Hex-like_dom2"/>
</dbReference>
<reference evidence="13" key="1">
    <citation type="submission" date="2021-12" db="EMBL/GenBank/DDBJ databases">
        <authorList>
            <person name="King R."/>
        </authorList>
    </citation>
    <scope>NUCLEOTIDE SEQUENCE</scope>
</reference>
<keyword evidence="6 7" id="KW-0326">Glycosidase</keyword>
<dbReference type="GO" id="GO:0005975">
    <property type="term" value="P:carbohydrate metabolic process"/>
    <property type="evidence" value="ECO:0007669"/>
    <property type="project" value="InterPro"/>
</dbReference>
<accession>A0A9P0F070</accession>
<keyword evidence="4 7" id="KW-0378">Hydrolase</keyword>
<dbReference type="Proteomes" id="UP001152759">
    <property type="component" value="Chromosome 10"/>
</dbReference>
<evidence type="ECO:0000256" key="10">
    <source>
        <dbReference type="SAM" id="Phobius"/>
    </source>
</evidence>
<dbReference type="InterPro" id="IPR015883">
    <property type="entry name" value="Glyco_hydro_20_cat"/>
</dbReference>
<feature type="disulfide bond" evidence="9">
    <location>
        <begin position="97"/>
        <end position="148"/>
    </location>
</feature>
<sequence>MIGPKLWKETWKGLRMESTYSSCTILVGISHQAAKFLLILLVFFTFLQGRSGFSGFGPEVKPTKGALWPRPSYERRFNFSFAIDPKDFEFQSVGQTCPILEKALNRYKLLIKNAVRYGKVDAAYNKDSPAEVDATKLPALRVDLRSPCEEIPSDNMDESYNLTVSHFSSALIFMNRISANSIWGILRGLESFSQILVPDKTGRMLIMDGIFIEDEPRFKHRGLLLDTSRHFFSVPEIQQVLDGMAYNKYNVFHWHIVDDQSFPYQSVVYPQLSLKGAYHPELAVYSLSDIENVIDFAKDRGIRVIPEFDTPGHTLSWGASVKGLLAQCNTTGEYGPVDPSEPNNYVFLQRLLIEIASVFKDKYIHLGGDEVEIKCWEDNPKIASFMNKYNMSRNFTELETYYFTRLLNITNLLNLKPVVWQEVFDFGVELDPKTIIHVWKSEPEAMKPIVSRGYEALFSSCWYLDHLSETWRSYYHCDILDFDATPEERALVIGGEACMWGEWVDETNVSPRIWPRACAPAERLWSYGSRFPHPDTAARLEEHACRLKRRGIPTAPPNGPGYCPLL</sequence>
<evidence type="ECO:0000313" key="13">
    <source>
        <dbReference type="EMBL" id="CAH0383268.1"/>
    </source>
</evidence>
<keyword evidence="3" id="KW-0732">Signal</keyword>
<keyword evidence="10" id="KW-0812">Transmembrane</keyword>
<dbReference type="EC" id="3.2.1.52" evidence="7"/>
<feature type="transmembrane region" description="Helical" evidence="10">
    <location>
        <begin position="20"/>
        <end position="47"/>
    </location>
</feature>
<dbReference type="SUPFAM" id="SSF55545">
    <property type="entry name" value="beta-N-acetylhexosaminidase-like domain"/>
    <property type="match status" value="1"/>
</dbReference>
<evidence type="ECO:0000256" key="8">
    <source>
        <dbReference type="PIRSR" id="PIRSR001093-1"/>
    </source>
</evidence>
<feature type="disulfide bond" evidence="9">
    <location>
        <begin position="328"/>
        <end position="375"/>
    </location>
</feature>
<dbReference type="GO" id="GO:0004563">
    <property type="term" value="F:beta-N-acetylhexosaminidase activity"/>
    <property type="evidence" value="ECO:0007669"/>
    <property type="project" value="UniProtKB-EC"/>
</dbReference>
<dbReference type="GO" id="GO:0016020">
    <property type="term" value="C:membrane"/>
    <property type="evidence" value="ECO:0007669"/>
    <property type="project" value="TreeGrafter"/>
</dbReference>
<dbReference type="InterPro" id="IPR029019">
    <property type="entry name" value="HEX_eukaryotic_N"/>
</dbReference>
<dbReference type="Gene3D" id="3.30.379.10">
    <property type="entry name" value="Chitobiase/beta-hexosaminidase domain 2-like"/>
    <property type="match status" value="1"/>
</dbReference>
<evidence type="ECO:0000313" key="14">
    <source>
        <dbReference type="Proteomes" id="UP001152759"/>
    </source>
</evidence>
<dbReference type="InterPro" id="IPR017853">
    <property type="entry name" value="GH"/>
</dbReference>
<feature type="domain" description="Beta-hexosaminidase eukaryotic type N-terminal" evidence="12">
    <location>
        <begin position="67"/>
        <end position="195"/>
    </location>
</feature>
<keyword evidence="10" id="KW-0472">Membrane</keyword>
<keyword evidence="9" id="KW-1015">Disulfide bond</keyword>
<dbReference type="AlphaFoldDB" id="A0A9P0F070"/>
<feature type="disulfide bond" evidence="9">
    <location>
        <begin position="545"/>
        <end position="563"/>
    </location>
</feature>
<dbReference type="CDD" id="cd06562">
    <property type="entry name" value="GH20_HexA_HexB-like"/>
    <property type="match status" value="1"/>
</dbReference>
<evidence type="ECO:0000256" key="9">
    <source>
        <dbReference type="PIRSR" id="PIRSR001093-2"/>
    </source>
</evidence>
<feature type="domain" description="Glycoside hydrolase family 20 catalytic" evidence="11">
    <location>
        <begin position="218"/>
        <end position="526"/>
    </location>
</feature>
<evidence type="ECO:0000256" key="3">
    <source>
        <dbReference type="ARBA" id="ARBA00022729"/>
    </source>
</evidence>
<dbReference type="PIRSF" id="PIRSF001093">
    <property type="entry name" value="B-hxosamndse_ab_euk"/>
    <property type="match status" value="1"/>
</dbReference>
<dbReference type="PRINTS" id="PR00738">
    <property type="entry name" value="GLHYDRLASE20"/>
</dbReference>
<dbReference type="PANTHER" id="PTHR22600">
    <property type="entry name" value="BETA-HEXOSAMINIDASE"/>
    <property type="match status" value="1"/>
</dbReference>
<comment type="catalytic activity">
    <reaction evidence="1 7">
        <text>Hydrolysis of terminal non-reducing N-acetyl-D-hexosamine residues in N-acetyl-beta-D-hexosaminides.</text>
        <dbReference type="EC" id="3.2.1.52"/>
    </reaction>
</comment>
<evidence type="ECO:0000256" key="1">
    <source>
        <dbReference type="ARBA" id="ARBA00001231"/>
    </source>
</evidence>
<protein>
    <recommendedName>
        <fullName evidence="7">Beta-hexosaminidase</fullName>
        <ecNumber evidence="7">3.2.1.52</ecNumber>
    </recommendedName>
</protein>
<evidence type="ECO:0000256" key="4">
    <source>
        <dbReference type="ARBA" id="ARBA00022801"/>
    </source>
</evidence>
<name>A0A9P0F070_BEMTA</name>
<dbReference type="SUPFAM" id="SSF51445">
    <property type="entry name" value="(Trans)glycosidases"/>
    <property type="match status" value="1"/>
</dbReference>
<dbReference type="Gene3D" id="3.20.20.80">
    <property type="entry name" value="Glycosidases"/>
    <property type="match status" value="1"/>
</dbReference>
<feature type="active site" description="Proton donor" evidence="8">
    <location>
        <position position="370"/>
    </location>
</feature>
<dbReference type="PANTHER" id="PTHR22600:SF21">
    <property type="entry name" value="BETA-HEXOSAMINIDASE A"/>
    <property type="match status" value="1"/>
</dbReference>
<evidence type="ECO:0000259" key="11">
    <source>
        <dbReference type="Pfam" id="PF00728"/>
    </source>
</evidence>
<dbReference type="KEGG" id="btab:109042328"/>
<dbReference type="Pfam" id="PF14845">
    <property type="entry name" value="Glycohydro_20b2"/>
    <property type="match status" value="1"/>
</dbReference>
<gene>
    <name evidence="13" type="ORF">BEMITA_LOCUS2729</name>
</gene>
<keyword evidence="5" id="KW-0325">Glycoprotein</keyword>
<proteinExistence type="inferred from homology"/>
<keyword evidence="14" id="KW-1185">Reference proteome</keyword>
<dbReference type="GO" id="GO:0006689">
    <property type="term" value="P:ganglioside catabolic process"/>
    <property type="evidence" value="ECO:0007669"/>
    <property type="project" value="TreeGrafter"/>
</dbReference>
<dbReference type="GO" id="GO:0005764">
    <property type="term" value="C:lysosome"/>
    <property type="evidence" value="ECO:0007669"/>
    <property type="project" value="TreeGrafter"/>
</dbReference>
<dbReference type="InterPro" id="IPR025705">
    <property type="entry name" value="Beta_hexosaminidase_sua/sub"/>
</dbReference>
<evidence type="ECO:0000256" key="7">
    <source>
        <dbReference type="PIRNR" id="PIRNR001093"/>
    </source>
</evidence>